<sequence>YPEDHTKVIIPINTFSSNDPSASVTVTNLLNTDVHIHKEAGVAPRNNAAGITMSLNHDGITGNHLLTIDTSDNTVAGFYVTGKEYQVRIEGATVDAGTINAFVGSFSIERAGGTIALLKLIQAGTITNAAGADVAADIIALKAVVGALNDVAAAGEVTDADTLVQYNKQLLNVLIGAAGIGTFPAEAAPANAVSLAEVIRAIHADVTGLNGDVMVGTDGANTTVPDAAGVAPTVAEIQAEMEENGASVLDTIRDAIAHGTYGLSAIRTRGDAAWITGGSGGITDILNVQPLIPTEVDLADTSTVRLALGLTNLLDDLPSTVEITPGTITIDRKAIGGTSWSNIVNAAACSEAAGLIYYDEVFDSGTGYAEGDSIRITFKGQKITVAANDYEITDSTGWIFQIGIRQTIRLTAARAAVLTEWINGGRLDNLLDTAAAGGGGSSGAGAITWTYTLTDSGTGLPIADVTVWVTTDVPGVNVIASGITNANGIVTFYLDAGTVYVWRQKSGYNFTNPDTETVV</sequence>
<organism evidence="1">
    <name type="scientific">marine sediment metagenome</name>
    <dbReference type="NCBI Taxonomy" id="412755"/>
    <lineage>
        <taxon>unclassified sequences</taxon>
        <taxon>metagenomes</taxon>
        <taxon>ecological metagenomes</taxon>
    </lineage>
</organism>
<evidence type="ECO:0000313" key="1">
    <source>
        <dbReference type="EMBL" id="KKM98902.1"/>
    </source>
</evidence>
<proteinExistence type="predicted"/>
<comment type="caution">
    <text evidence="1">The sequence shown here is derived from an EMBL/GenBank/DDBJ whole genome shotgun (WGS) entry which is preliminary data.</text>
</comment>
<dbReference type="AlphaFoldDB" id="A0A0F9Q0E0"/>
<name>A0A0F9Q0E0_9ZZZZ</name>
<accession>A0A0F9Q0E0</accession>
<gene>
    <name evidence="1" type="ORF">LCGC14_1153290</name>
</gene>
<reference evidence="1" key="1">
    <citation type="journal article" date="2015" name="Nature">
        <title>Complex archaea that bridge the gap between prokaryotes and eukaryotes.</title>
        <authorList>
            <person name="Spang A."/>
            <person name="Saw J.H."/>
            <person name="Jorgensen S.L."/>
            <person name="Zaremba-Niedzwiedzka K."/>
            <person name="Martijn J."/>
            <person name="Lind A.E."/>
            <person name="van Eijk R."/>
            <person name="Schleper C."/>
            <person name="Guy L."/>
            <person name="Ettema T.J."/>
        </authorList>
    </citation>
    <scope>NUCLEOTIDE SEQUENCE</scope>
</reference>
<dbReference type="EMBL" id="LAZR01005562">
    <property type="protein sequence ID" value="KKM98902.1"/>
    <property type="molecule type" value="Genomic_DNA"/>
</dbReference>
<feature type="non-terminal residue" evidence="1">
    <location>
        <position position="1"/>
    </location>
</feature>
<protein>
    <submittedName>
        <fullName evidence="1">Uncharacterized protein</fullName>
    </submittedName>
</protein>